<dbReference type="Proteomes" id="UP000652013">
    <property type="component" value="Unassembled WGS sequence"/>
</dbReference>
<dbReference type="AlphaFoldDB" id="A0A8J3YAH5"/>
<dbReference type="PROSITE" id="PS51764">
    <property type="entry name" value="GH26"/>
    <property type="match status" value="1"/>
</dbReference>
<evidence type="ECO:0000259" key="7">
    <source>
        <dbReference type="PROSITE" id="PS51764"/>
    </source>
</evidence>
<evidence type="ECO:0000256" key="6">
    <source>
        <dbReference type="SAM" id="SignalP"/>
    </source>
</evidence>
<dbReference type="RefSeq" id="WP_203939485.1">
    <property type="nucleotide sequence ID" value="NZ_BAAAGJ010000002.1"/>
</dbReference>
<dbReference type="SUPFAM" id="SSF51445">
    <property type="entry name" value="(Trans)glycosidases"/>
    <property type="match status" value="1"/>
</dbReference>
<comment type="similarity">
    <text evidence="1 4">Belongs to the glycosyl hydrolase 26 family.</text>
</comment>
<feature type="active site" description="Nucleophile" evidence="4">
    <location>
        <position position="266"/>
    </location>
</feature>
<accession>A0A8J3YAH5</accession>
<feature type="domain" description="GH26" evidence="7">
    <location>
        <begin position="35"/>
        <end position="332"/>
    </location>
</feature>
<dbReference type="Gene3D" id="3.20.20.80">
    <property type="entry name" value="Glycosidases"/>
    <property type="match status" value="1"/>
</dbReference>
<keyword evidence="2 4" id="KW-0378">Hydrolase</keyword>
<gene>
    <name evidence="8" type="ORF">Sya03_36140</name>
</gene>
<dbReference type="InterPro" id="IPR000805">
    <property type="entry name" value="Glyco_hydro_26"/>
</dbReference>
<dbReference type="InterPro" id="IPR017853">
    <property type="entry name" value="GH"/>
</dbReference>
<evidence type="ECO:0000256" key="5">
    <source>
        <dbReference type="SAM" id="MobiDB-lite"/>
    </source>
</evidence>
<evidence type="ECO:0000313" key="9">
    <source>
        <dbReference type="Proteomes" id="UP000652013"/>
    </source>
</evidence>
<evidence type="ECO:0000256" key="2">
    <source>
        <dbReference type="ARBA" id="ARBA00022801"/>
    </source>
</evidence>
<dbReference type="EMBL" id="BOOY01000026">
    <property type="protein sequence ID" value="GIJ04262.1"/>
    <property type="molecule type" value="Genomic_DNA"/>
</dbReference>
<keyword evidence="3 4" id="KW-0326">Glycosidase</keyword>
<dbReference type="InterPro" id="IPR022790">
    <property type="entry name" value="GH26_dom"/>
</dbReference>
<feature type="signal peptide" evidence="6">
    <location>
        <begin position="1"/>
        <end position="20"/>
    </location>
</feature>
<feature type="region of interest" description="Disordered" evidence="5">
    <location>
        <begin position="21"/>
        <end position="54"/>
    </location>
</feature>
<reference evidence="8" key="1">
    <citation type="submission" date="2021-01" db="EMBL/GenBank/DDBJ databases">
        <title>Whole genome shotgun sequence of Spirilliplanes yamanashiensis NBRC 15828.</title>
        <authorList>
            <person name="Komaki H."/>
            <person name="Tamura T."/>
        </authorList>
    </citation>
    <scope>NUCLEOTIDE SEQUENCE</scope>
    <source>
        <strain evidence="8">NBRC 15828</strain>
    </source>
</reference>
<feature type="active site" description="Proton donor" evidence="4">
    <location>
        <position position="167"/>
    </location>
</feature>
<sequence>MKPIVRIALAALATTALTLAGCSSSPEPRPEPSPSPSPDLTSSPDGIAVNPGPFRAGPVAAPARGAYFGAWVKPVELTQPGRLEAIDAVEANLGRRLAILNTYKRFEQPVGTESDMEFLRRGTTLMVSWATGDTRSIVDGQHDDKIRAQARAIRAAGNPMMVRIRWEMDRPNLRAEMWSGPDYIASWKYIRRIFAEERVTNVSWVWCPTAEGFMRGDAPAFYPGDDQVDWTCVDVYAGNSFKPIGELMKPFLEFAAQHPKPIVVGEFGVAKAWGSAGRAQWITDAVRTFKANPQIKAVVYFESNPDGNGPKQQFRLVDDPPAWQAFEALTRDPYFAVTP</sequence>
<evidence type="ECO:0000256" key="4">
    <source>
        <dbReference type="PROSITE-ProRule" id="PRU01100"/>
    </source>
</evidence>
<dbReference type="PANTHER" id="PTHR40079">
    <property type="entry name" value="MANNAN ENDO-1,4-BETA-MANNOSIDASE E-RELATED"/>
    <property type="match status" value="1"/>
</dbReference>
<dbReference type="PROSITE" id="PS51257">
    <property type="entry name" value="PROKAR_LIPOPROTEIN"/>
    <property type="match status" value="1"/>
</dbReference>
<dbReference type="PANTHER" id="PTHR40079:SF4">
    <property type="entry name" value="GH26 DOMAIN-CONTAINING PROTEIN-RELATED"/>
    <property type="match status" value="1"/>
</dbReference>
<evidence type="ECO:0000256" key="1">
    <source>
        <dbReference type="ARBA" id="ARBA00007754"/>
    </source>
</evidence>
<evidence type="ECO:0000256" key="3">
    <source>
        <dbReference type="ARBA" id="ARBA00023295"/>
    </source>
</evidence>
<keyword evidence="6" id="KW-0732">Signal</keyword>
<protein>
    <recommendedName>
        <fullName evidence="7">GH26 domain-containing protein</fullName>
    </recommendedName>
</protein>
<name>A0A8J3YAH5_9ACTN</name>
<organism evidence="8 9">
    <name type="scientific">Spirilliplanes yamanashiensis</name>
    <dbReference type="NCBI Taxonomy" id="42233"/>
    <lineage>
        <taxon>Bacteria</taxon>
        <taxon>Bacillati</taxon>
        <taxon>Actinomycetota</taxon>
        <taxon>Actinomycetes</taxon>
        <taxon>Micromonosporales</taxon>
        <taxon>Micromonosporaceae</taxon>
        <taxon>Spirilliplanes</taxon>
    </lineage>
</organism>
<feature type="chain" id="PRO_5039268984" description="GH26 domain-containing protein" evidence="6">
    <location>
        <begin position="21"/>
        <end position="339"/>
    </location>
</feature>
<comment type="caution">
    <text evidence="8">The sequence shown here is derived from an EMBL/GenBank/DDBJ whole genome shotgun (WGS) entry which is preliminary data.</text>
</comment>
<evidence type="ECO:0000313" key="8">
    <source>
        <dbReference type="EMBL" id="GIJ04262.1"/>
    </source>
</evidence>
<dbReference type="GO" id="GO:0006080">
    <property type="term" value="P:substituted mannan metabolic process"/>
    <property type="evidence" value="ECO:0007669"/>
    <property type="project" value="InterPro"/>
</dbReference>
<proteinExistence type="inferred from homology"/>
<keyword evidence="9" id="KW-1185">Reference proteome</keyword>
<dbReference type="GO" id="GO:0016985">
    <property type="term" value="F:mannan endo-1,4-beta-mannosidase activity"/>
    <property type="evidence" value="ECO:0007669"/>
    <property type="project" value="InterPro"/>
</dbReference>
<dbReference type="Pfam" id="PF02156">
    <property type="entry name" value="Glyco_hydro_26"/>
    <property type="match status" value="1"/>
</dbReference>